<keyword evidence="2" id="KW-1185">Reference proteome</keyword>
<dbReference type="STRING" id="240427.AYR62_00715"/>
<dbReference type="Proteomes" id="UP000093267">
    <property type="component" value="Chromosome"/>
</dbReference>
<gene>
    <name evidence="1" type="ORF">AYR63_02230</name>
</gene>
<name>A0A1B2IVN2_9LACO</name>
<dbReference type="KEGG" id="lpd:AYR62_00715"/>
<reference evidence="1 2" key="1">
    <citation type="submission" date="2016-03" db="EMBL/GenBank/DDBJ databases">
        <title>Pediococcus and Lactobacillus from brewery environment - whole genome sequencing and assembly.</title>
        <authorList>
            <person name="Behr J."/>
            <person name="Geissler A.J."/>
            <person name="Vogel R.F."/>
        </authorList>
    </citation>
    <scope>NUCLEOTIDE SEQUENCE [LARGE SCALE GENOMIC DNA]</scope>
    <source>
        <strain evidence="1 2">TMW 1.1995</strain>
    </source>
</reference>
<proteinExistence type="predicted"/>
<dbReference type="RefSeq" id="WP_065911372.1">
    <property type="nucleotide sequence ID" value="NZ_CP014915.1"/>
</dbReference>
<protein>
    <submittedName>
        <fullName evidence="1">Uncharacterized protein</fullName>
    </submittedName>
</protein>
<dbReference type="AlphaFoldDB" id="A0A1B2IVN2"/>
<dbReference type="EMBL" id="CP014924">
    <property type="protein sequence ID" value="ANZ66079.1"/>
    <property type="molecule type" value="Genomic_DNA"/>
</dbReference>
<organism evidence="1 2">
    <name type="scientific">Secundilactobacillus paracollinoides</name>
    <dbReference type="NCBI Taxonomy" id="240427"/>
    <lineage>
        <taxon>Bacteria</taxon>
        <taxon>Bacillati</taxon>
        <taxon>Bacillota</taxon>
        <taxon>Bacilli</taxon>
        <taxon>Lactobacillales</taxon>
        <taxon>Lactobacillaceae</taxon>
        <taxon>Secundilactobacillus</taxon>
    </lineage>
</organism>
<evidence type="ECO:0000313" key="2">
    <source>
        <dbReference type="Proteomes" id="UP000093267"/>
    </source>
</evidence>
<dbReference type="OrthoDB" id="2311211at2"/>
<sequence>MDDIKRKLNTQYDNIAIYTSGFYADPEDELGTHDKLMDTLKSLTMNQHADTPFSLQIMTTNGEINVMPLGLLNLDELKEYETSRRQKDGLNSDSDGIPLLIQFAAHTDKAKVEREVIGTTQDLFADFNGQFVKIWDVIKGYLRTNQNILVGIERDLITDSKDVQEEYYNKFQTMKPEEREKNLGFPLKDAELEHFSVYMADMHEVQAIVLSAGSFSQNEILGENMFNQVMNDSVLRSTLFWVLDNTFYEILYYFIEKYKTAPEMGDKIEKRLHHLKKMMIINMRNDAFERAQKQMENPKTKFDINNYYTDIFIPIAEQLSAEIDKFKN</sequence>
<evidence type="ECO:0000313" key="1">
    <source>
        <dbReference type="EMBL" id="ANZ66079.1"/>
    </source>
</evidence>
<accession>A0A1B2IVN2</accession>